<dbReference type="PANTHER" id="PTHR47163:SF2">
    <property type="entry name" value="SI:DKEY-17M8.2"/>
    <property type="match status" value="1"/>
</dbReference>
<dbReference type="VEuPathDB" id="MicrosporidiaDB:H312_02602"/>
<dbReference type="EMBL" id="KK365211">
    <property type="protein sequence ID" value="KCZ80011.1"/>
    <property type="molecule type" value="Genomic_DNA"/>
</dbReference>
<dbReference type="OrthoDB" id="10052789at2759"/>
<accession>A0A059EZ73</accession>
<name>A0A059EZ73_9MICR</name>
<dbReference type="PANTHER" id="PTHR47163">
    <property type="entry name" value="DDE_TNP_IS1595 DOMAIN-CONTAINING PROTEIN"/>
    <property type="match status" value="1"/>
</dbReference>
<evidence type="ECO:0000313" key="2">
    <source>
        <dbReference type="Proteomes" id="UP000030655"/>
    </source>
</evidence>
<keyword evidence="2" id="KW-1185">Reference proteome</keyword>
<sequence>MTKFINNESIIYSDGWRGYNQAKSNFKDHITVSHSLTFINTENNCHTNTIEGNWSSVKGKINRRFGSRL</sequence>
<dbReference type="AlphaFoldDB" id="A0A059EZ73"/>
<dbReference type="HOGENOM" id="CLU_2687322_0_0_1"/>
<evidence type="ECO:0000313" key="1">
    <source>
        <dbReference type="EMBL" id="KCZ80011.1"/>
    </source>
</evidence>
<gene>
    <name evidence="1" type="ORF">H312_02602</name>
</gene>
<reference evidence="1 2" key="2">
    <citation type="submission" date="2014-03" db="EMBL/GenBank/DDBJ databases">
        <title>The Genome Sequence of Anncaliia algerae insect isolate PRA339.</title>
        <authorList>
            <consortium name="The Broad Institute Genome Sequencing Platform"/>
            <consortium name="The Broad Institute Genome Sequencing Center for Infectious Disease"/>
            <person name="Cuomo C."/>
            <person name="Becnel J."/>
            <person name="Sanscrainte N."/>
            <person name="Walker B."/>
            <person name="Young S.K."/>
            <person name="Zeng Q."/>
            <person name="Gargeya S."/>
            <person name="Fitzgerald M."/>
            <person name="Haas B."/>
            <person name="Abouelleil A."/>
            <person name="Alvarado L."/>
            <person name="Arachchi H.M."/>
            <person name="Berlin A.M."/>
            <person name="Chapman S.B."/>
            <person name="Dewar J."/>
            <person name="Goldberg J."/>
            <person name="Griggs A."/>
            <person name="Gujja S."/>
            <person name="Hansen M."/>
            <person name="Howarth C."/>
            <person name="Imamovic A."/>
            <person name="Larimer J."/>
            <person name="McCowan C."/>
            <person name="Murphy C."/>
            <person name="Neiman D."/>
            <person name="Pearson M."/>
            <person name="Priest M."/>
            <person name="Roberts A."/>
            <person name="Saif S."/>
            <person name="Shea T."/>
            <person name="Sisk P."/>
            <person name="Sykes S."/>
            <person name="Wortman J."/>
            <person name="Nusbaum C."/>
            <person name="Birren B."/>
        </authorList>
    </citation>
    <scope>NUCLEOTIDE SEQUENCE [LARGE SCALE GENOMIC DNA]</scope>
    <source>
        <strain evidence="1 2">PRA339</strain>
    </source>
</reference>
<organism evidence="1 2">
    <name type="scientific">Anncaliia algerae PRA339</name>
    <dbReference type="NCBI Taxonomy" id="1288291"/>
    <lineage>
        <taxon>Eukaryota</taxon>
        <taxon>Fungi</taxon>
        <taxon>Fungi incertae sedis</taxon>
        <taxon>Microsporidia</taxon>
        <taxon>Tubulinosematoidea</taxon>
        <taxon>Tubulinosematidae</taxon>
        <taxon>Anncaliia</taxon>
    </lineage>
</organism>
<protein>
    <submittedName>
        <fullName evidence="1">Uncharacterized protein</fullName>
    </submittedName>
</protein>
<dbReference type="Proteomes" id="UP000030655">
    <property type="component" value="Unassembled WGS sequence"/>
</dbReference>
<dbReference type="InterPro" id="IPR053164">
    <property type="entry name" value="IS1016-like_transposase"/>
</dbReference>
<proteinExistence type="predicted"/>
<reference evidence="2" key="1">
    <citation type="submission" date="2013-02" db="EMBL/GenBank/DDBJ databases">
        <authorList>
            <consortium name="The Broad Institute Genome Sequencing Platform"/>
            <person name="Cuomo C."/>
            <person name="Becnel J."/>
            <person name="Sanscrainte N."/>
            <person name="Walker B."/>
            <person name="Young S.K."/>
            <person name="Zeng Q."/>
            <person name="Gargeya S."/>
            <person name="Fitzgerald M."/>
            <person name="Haas B."/>
            <person name="Abouelleil A."/>
            <person name="Alvarado L."/>
            <person name="Arachchi H.M."/>
            <person name="Berlin A.M."/>
            <person name="Chapman S.B."/>
            <person name="Dewar J."/>
            <person name="Goldberg J."/>
            <person name="Griggs A."/>
            <person name="Gujja S."/>
            <person name="Hansen M."/>
            <person name="Howarth C."/>
            <person name="Imamovic A."/>
            <person name="Larimer J."/>
            <person name="McCowan C."/>
            <person name="Murphy C."/>
            <person name="Neiman D."/>
            <person name="Pearson M."/>
            <person name="Priest M."/>
            <person name="Roberts A."/>
            <person name="Saif S."/>
            <person name="Shea T."/>
            <person name="Sisk P."/>
            <person name="Sykes S."/>
            <person name="Wortman J."/>
            <person name="Nusbaum C."/>
            <person name="Birren B."/>
        </authorList>
    </citation>
    <scope>NUCLEOTIDE SEQUENCE [LARGE SCALE GENOMIC DNA]</scope>
    <source>
        <strain evidence="2">PRA339</strain>
    </source>
</reference>